<organism evidence="1 2">
    <name type="scientific">Tenacibaculum adriaticum</name>
    <dbReference type="NCBI Taxonomy" id="413713"/>
    <lineage>
        <taxon>Bacteria</taxon>
        <taxon>Pseudomonadati</taxon>
        <taxon>Bacteroidota</taxon>
        <taxon>Flavobacteriia</taxon>
        <taxon>Flavobacteriales</taxon>
        <taxon>Flavobacteriaceae</taxon>
        <taxon>Tenacibaculum</taxon>
    </lineage>
</organism>
<gene>
    <name evidence="1" type="ORF">C7447_102556</name>
</gene>
<evidence type="ECO:0000313" key="2">
    <source>
        <dbReference type="Proteomes" id="UP000323136"/>
    </source>
</evidence>
<dbReference type="Proteomes" id="UP000323136">
    <property type="component" value="Unassembled WGS sequence"/>
</dbReference>
<accession>A0A5S5DU89</accession>
<proteinExistence type="predicted"/>
<dbReference type="OrthoDB" id="1493159at2"/>
<keyword evidence="2" id="KW-1185">Reference proteome</keyword>
<dbReference type="AlphaFoldDB" id="A0A5S5DU89"/>
<name>A0A5S5DU89_9FLAO</name>
<sequence>MRAYIQQIDITTNSKVVVTGQLSRTNLEVRLNEHIYVKEPKDGIWGYTLEVIPTSVFGADIMIPFVIQAPWTGNEGANGVRITQPTLQPDQTDYETIQLKVKKVDNFTKEQSNFIIIKGGSFDKSTNQIIIDINYEGGCFPHLFSLEWNGISLESFPPQYNFILVDLSEYDSCKAILPAQLRFDIDTPNIQLDRPSTINLGTVNSNRQIKIDIN</sequence>
<reference evidence="1 2" key="1">
    <citation type="submission" date="2019-07" db="EMBL/GenBank/DDBJ databases">
        <title>Genomic Encyclopedia of Type Strains, Phase IV (KMG-IV): sequencing the most valuable type-strain genomes for metagenomic binning, comparative biology and taxonomic classification.</title>
        <authorList>
            <person name="Goeker M."/>
        </authorList>
    </citation>
    <scope>NUCLEOTIDE SEQUENCE [LARGE SCALE GENOMIC DNA]</scope>
    <source>
        <strain evidence="1 2">DSM 18961</strain>
    </source>
</reference>
<comment type="caution">
    <text evidence="1">The sequence shown here is derived from an EMBL/GenBank/DDBJ whole genome shotgun (WGS) entry which is preliminary data.</text>
</comment>
<dbReference type="EMBL" id="VNIA01000002">
    <property type="protein sequence ID" value="TYP99234.1"/>
    <property type="molecule type" value="Genomic_DNA"/>
</dbReference>
<evidence type="ECO:0000313" key="1">
    <source>
        <dbReference type="EMBL" id="TYP99234.1"/>
    </source>
</evidence>
<dbReference type="RefSeq" id="WP_148870015.1">
    <property type="nucleotide sequence ID" value="NZ_VNIA01000002.1"/>
</dbReference>
<protein>
    <submittedName>
        <fullName evidence="1">Uncharacterized protein</fullName>
    </submittedName>
</protein>